<proteinExistence type="predicted"/>
<dbReference type="Proteomes" id="UP001491310">
    <property type="component" value="Unassembled WGS sequence"/>
</dbReference>
<accession>A0ABR2YPN6</accession>
<comment type="caution">
    <text evidence="1">The sequence shown here is derived from an EMBL/GenBank/DDBJ whole genome shotgun (WGS) entry which is preliminary data.</text>
</comment>
<reference evidence="1 2" key="1">
    <citation type="journal article" date="2024" name="Nat. Commun.">
        <title>Phylogenomics reveals the evolutionary origins of lichenization in chlorophyte algae.</title>
        <authorList>
            <person name="Puginier C."/>
            <person name="Libourel C."/>
            <person name="Otte J."/>
            <person name="Skaloud P."/>
            <person name="Haon M."/>
            <person name="Grisel S."/>
            <person name="Petersen M."/>
            <person name="Berrin J.G."/>
            <person name="Delaux P.M."/>
            <person name="Dal Grande F."/>
            <person name="Keller J."/>
        </authorList>
    </citation>
    <scope>NUCLEOTIDE SEQUENCE [LARGE SCALE GENOMIC DNA]</scope>
    <source>
        <strain evidence="1 2">SAG 216-7</strain>
    </source>
</reference>
<keyword evidence="2" id="KW-1185">Reference proteome</keyword>
<dbReference type="PANTHER" id="PTHR20961">
    <property type="entry name" value="GLYCOSYLTRANSFERASE"/>
    <property type="match status" value="1"/>
</dbReference>
<evidence type="ECO:0000313" key="2">
    <source>
        <dbReference type="Proteomes" id="UP001491310"/>
    </source>
</evidence>
<dbReference type="InterPro" id="IPR007657">
    <property type="entry name" value="Glycosyltransferase_61"/>
</dbReference>
<dbReference type="PANTHER" id="PTHR20961:SF124">
    <property type="entry name" value="GLYCOSYLTRANSFERASE"/>
    <property type="match status" value="1"/>
</dbReference>
<protein>
    <submittedName>
        <fullName evidence="1">Uncharacterized protein</fullName>
    </submittedName>
</protein>
<organism evidence="1 2">
    <name type="scientific">Coccomyxa subellipsoidea</name>
    <dbReference type="NCBI Taxonomy" id="248742"/>
    <lineage>
        <taxon>Eukaryota</taxon>
        <taxon>Viridiplantae</taxon>
        <taxon>Chlorophyta</taxon>
        <taxon>core chlorophytes</taxon>
        <taxon>Trebouxiophyceae</taxon>
        <taxon>Trebouxiophyceae incertae sedis</taxon>
        <taxon>Coccomyxaceae</taxon>
        <taxon>Coccomyxa</taxon>
    </lineage>
</organism>
<sequence length="159" mass="17770">MAVSFDDVGNFSALLTELQTVDILVGVHGAGLVNTYFMRPGSAFVEIFPCRFSHPSLLYWPSQYFWHPHRQEKSIVPFQIHMKDESRCKPSQLEKHPAGVNYREGASFVQATLARDQDVVPDFAAFTEAVSRYARFVSTPGSTASKLDGTDASYFIIDS</sequence>
<evidence type="ECO:0000313" key="1">
    <source>
        <dbReference type="EMBL" id="KAK9908556.1"/>
    </source>
</evidence>
<dbReference type="EMBL" id="JALJOT010000008">
    <property type="protein sequence ID" value="KAK9908556.1"/>
    <property type="molecule type" value="Genomic_DNA"/>
</dbReference>
<gene>
    <name evidence="1" type="ORF">WJX75_009659</name>
</gene>
<name>A0ABR2YPN6_9CHLO</name>